<dbReference type="OrthoDB" id="5573330at2"/>
<protein>
    <submittedName>
        <fullName evidence="8">DUF350 domain-containing protein</fullName>
    </submittedName>
</protein>
<dbReference type="PANTHER" id="PTHR40043">
    <property type="entry name" value="UPF0719 INNER MEMBRANE PROTEIN YJFL"/>
    <property type="match status" value="1"/>
</dbReference>
<evidence type="ECO:0000256" key="5">
    <source>
        <dbReference type="ARBA" id="ARBA00022989"/>
    </source>
</evidence>
<comment type="subcellular location">
    <subcellularLocation>
        <location evidence="1">Cell membrane</location>
        <topology evidence="1">Multi-pass membrane protein</topology>
    </subcellularLocation>
</comment>
<evidence type="ECO:0000256" key="6">
    <source>
        <dbReference type="ARBA" id="ARBA00023136"/>
    </source>
</evidence>
<evidence type="ECO:0000313" key="9">
    <source>
        <dbReference type="Proteomes" id="UP000325684"/>
    </source>
</evidence>
<evidence type="ECO:0000313" key="8">
    <source>
        <dbReference type="EMBL" id="KAB0266326.1"/>
    </source>
</evidence>
<comment type="similarity">
    <text evidence="2">Belongs to the UPF0719 family.</text>
</comment>
<evidence type="ECO:0000256" key="2">
    <source>
        <dbReference type="ARBA" id="ARBA00005779"/>
    </source>
</evidence>
<keyword evidence="3" id="KW-1003">Cell membrane</keyword>
<feature type="transmembrane region" description="Helical" evidence="7">
    <location>
        <begin position="77"/>
        <end position="98"/>
    </location>
</feature>
<keyword evidence="4 7" id="KW-0812">Transmembrane</keyword>
<proteinExistence type="inferred from homology"/>
<dbReference type="PANTHER" id="PTHR40043:SF1">
    <property type="entry name" value="UPF0719 INNER MEMBRANE PROTEIN YJFL"/>
    <property type="match status" value="1"/>
</dbReference>
<reference evidence="8 9" key="1">
    <citation type="journal article" date="2019" name="Microorganisms">
        <title>Genome Insights into the Novel Species Microvirga brassicacearum, a Rapeseed Endophyte with Biotechnological Potential.</title>
        <authorList>
            <person name="Jimenez-Gomez A."/>
            <person name="Saati-Santamaria Z."/>
            <person name="Igual J.M."/>
            <person name="Rivas R."/>
            <person name="Mateos P.F."/>
            <person name="Garcia-Fraile P."/>
        </authorList>
    </citation>
    <scope>NUCLEOTIDE SEQUENCE [LARGE SCALE GENOMIC DNA]</scope>
    <source>
        <strain evidence="8 9">CDVBN77</strain>
    </source>
</reference>
<dbReference type="RefSeq" id="WP_150945737.1">
    <property type="nucleotide sequence ID" value="NZ_VCMV01000022.1"/>
</dbReference>
<feature type="transmembrane region" description="Helical" evidence="7">
    <location>
        <begin position="12"/>
        <end position="32"/>
    </location>
</feature>
<dbReference type="Proteomes" id="UP000325684">
    <property type="component" value="Unassembled WGS sequence"/>
</dbReference>
<sequence>MTSTLAGLLDFIILFVVATALIALYLAIYTLATMHNEFALIRHNVISAATALGFSLVGFALPLASAIVHAQTIVDCLIWGLVALAVQILVYWLVRIVMPNLSLRIAKGEMAAALFLGAASLAAGIVNAAAMTF</sequence>
<evidence type="ECO:0000256" key="3">
    <source>
        <dbReference type="ARBA" id="ARBA00022475"/>
    </source>
</evidence>
<organism evidence="8 9">
    <name type="scientific">Microvirga brassicacearum</name>
    <dbReference type="NCBI Taxonomy" id="2580413"/>
    <lineage>
        <taxon>Bacteria</taxon>
        <taxon>Pseudomonadati</taxon>
        <taxon>Pseudomonadota</taxon>
        <taxon>Alphaproteobacteria</taxon>
        <taxon>Hyphomicrobiales</taxon>
        <taxon>Methylobacteriaceae</taxon>
        <taxon>Microvirga</taxon>
    </lineage>
</organism>
<keyword evidence="6 7" id="KW-0472">Membrane</keyword>
<accession>A0A5N3P9B5</accession>
<gene>
    <name evidence="8" type="ORF">FEZ63_14690</name>
</gene>
<keyword evidence="5 7" id="KW-1133">Transmembrane helix</keyword>
<dbReference type="GO" id="GO:0005886">
    <property type="term" value="C:plasma membrane"/>
    <property type="evidence" value="ECO:0007669"/>
    <property type="project" value="UniProtKB-SubCell"/>
</dbReference>
<dbReference type="AlphaFoldDB" id="A0A5N3P9B5"/>
<evidence type="ECO:0000256" key="4">
    <source>
        <dbReference type="ARBA" id="ARBA00022692"/>
    </source>
</evidence>
<dbReference type="InterPro" id="IPR007140">
    <property type="entry name" value="DUF350"/>
</dbReference>
<dbReference type="Pfam" id="PF03994">
    <property type="entry name" value="DUF350"/>
    <property type="match status" value="1"/>
</dbReference>
<evidence type="ECO:0000256" key="7">
    <source>
        <dbReference type="SAM" id="Phobius"/>
    </source>
</evidence>
<feature type="transmembrane region" description="Helical" evidence="7">
    <location>
        <begin position="44"/>
        <end position="65"/>
    </location>
</feature>
<keyword evidence="9" id="KW-1185">Reference proteome</keyword>
<name>A0A5N3P9B5_9HYPH</name>
<feature type="transmembrane region" description="Helical" evidence="7">
    <location>
        <begin position="110"/>
        <end position="130"/>
    </location>
</feature>
<dbReference type="EMBL" id="VCMV01000022">
    <property type="protein sequence ID" value="KAB0266326.1"/>
    <property type="molecule type" value="Genomic_DNA"/>
</dbReference>
<comment type="caution">
    <text evidence="8">The sequence shown here is derived from an EMBL/GenBank/DDBJ whole genome shotgun (WGS) entry which is preliminary data.</text>
</comment>
<evidence type="ECO:0000256" key="1">
    <source>
        <dbReference type="ARBA" id="ARBA00004651"/>
    </source>
</evidence>